<dbReference type="OrthoDB" id="354826at2759"/>
<dbReference type="GO" id="GO:0001664">
    <property type="term" value="F:G protein-coupled receptor binding"/>
    <property type="evidence" value="ECO:0007669"/>
    <property type="project" value="TreeGrafter"/>
</dbReference>
<dbReference type="PANTHER" id="PTHR24355">
    <property type="entry name" value="G PROTEIN-COUPLED RECEPTOR KINASE/RIBOSOMAL PROTEIN S6 KINASE"/>
    <property type="match status" value="1"/>
</dbReference>
<keyword evidence="1" id="KW-0723">Serine/threonine-protein kinase</keyword>
<dbReference type="InterPro" id="IPR011009">
    <property type="entry name" value="Kinase-like_dom_sf"/>
</dbReference>
<organism evidence="7 8">
    <name type="scientific">Pomacea canaliculata</name>
    <name type="common">Golden apple snail</name>
    <dbReference type="NCBI Taxonomy" id="400727"/>
    <lineage>
        <taxon>Eukaryota</taxon>
        <taxon>Metazoa</taxon>
        <taxon>Spiralia</taxon>
        <taxon>Lophotrochozoa</taxon>
        <taxon>Mollusca</taxon>
        <taxon>Gastropoda</taxon>
        <taxon>Caenogastropoda</taxon>
        <taxon>Architaenioglossa</taxon>
        <taxon>Ampullarioidea</taxon>
        <taxon>Ampullariidae</taxon>
        <taxon>Pomacea</taxon>
    </lineage>
</organism>
<dbReference type="GO" id="GO:0004703">
    <property type="term" value="F:G protein-coupled receptor kinase activity"/>
    <property type="evidence" value="ECO:0007669"/>
    <property type="project" value="TreeGrafter"/>
</dbReference>
<sequence>MTDLFPCCHPPTRLLQRPFAIHSNTPPQETWTLLMSSRPQLTSHHGISDGLGDIIRQLLEPDPEERLSSLQKLQQHVYMADVSFDDVLNRRLDPLFVPSKEHLNCDPTYELEEMIIETKPLHKKKKRLAKQNSKQSSEGDKDESSRELQTLTKMFRYYNREEKMANAVRTFTDSDEDSHHHVAAKQSPSNKTLLSSRILHVNDDNSSSHTKHATELHQEGPTLTLPSGLPDALETSAQPRDHDQHHHHHRLQQSKAGVNIIHEEDHQRQLQHHQQELFICEDLEFRCRHDT</sequence>
<dbReference type="Gene3D" id="1.10.510.10">
    <property type="entry name" value="Transferase(Phosphotransferase) domain 1"/>
    <property type="match status" value="1"/>
</dbReference>
<keyword evidence="2" id="KW-0808">Transferase</keyword>
<evidence type="ECO:0000313" key="7">
    <source>
        <dbReference type="EMBL" id="PVD29488.1"/>
    </source>
</evidence>
<feature type="compositionally biased region" description="Polar residues" evidence="6">
    <location>
        <begin position="186"/>
        <end position="195"/>
    </location>
</feature>
<name>A0A2T7P7U7_POMCA</name>
<keyword evidence="3" id="KW-0547">Nucleotide-binding</keyword>
<keyword evidence="8" id="KW-1185">Reference proteome</keyword>
<dbReference type="GO" id="GO:0007186">
    <property type="term" value="P:G protein-coupled receptor signaling pathway"/>
    <property type="evidence" value="ECO:0007669"/>
    <property type="project" value="TreeGrafter"/>
</dbReference>
<gene>
    <name evidence="7" type="ORF">C0Q70_08739</name>
</gene>
<dbReference type="GO" id="GO:0009966">
    <property type="term" value="P:regulation of signal transduction"/>
    <property type="evidence" value="ECO:0007669"/>
    <property type="project" value="TreeGrafter"/>
</dbReference>
<dbReference type="Proteomes" id="UP000245119">
    <property type="component" value="Linkage Group LG5"/>
</dbReference>
<dbReference type="PANTHER" id="PTHR24355:SF30">
    <property type="entry name" value="SERINE_THREONINE-PROTEIN KINASE 32B ISOFORM X1"/>
    <property type="match status" value="1"/>
</dbReference>
<reference evidence="7 8" key="1">
    <citation type="submission" date="2018-04" db="EMBL/GenBank/DDBJ databases">
        <title>The genome of golden apple snail Pomacea canaliculata provides insight into stress tolerance and invasive adaptation.</title>
        <authorList>
            <person name="Liu C."/>
            <person name="Liu B."/>
            <person name="Ren Y."/>
            <person name="Zhang Y."/>
            <person name="Wang H."/>
            <person name="Li S."/>
            <person name="Jiang F."/>
            <person name="Yin L."/>
            <person name="Zhang G."/>
            <person name="Qian W."/>
            <person name="Fan W."/>
        </authorList>
    </citation>
    <scope>NUCLEOTIDE SEQUENCE [LARGE SCALE GENOMIC DNA]</scope>
    <source>
        <strain evidence="7">SZHN2017</strain>
        <tissue evidence="7">Muscle</tissue>
    </source>
</reference>
<feature type="region of interest" description="Disordered" evidence="6">
    <location>
        <begin position="121"/>
        <end position="147"/>
    </location>
</feature>
<keyword evidence="4" id="KW-0418">Kinase</keyword>
<comment type="caution">
    <text evidence="7">The sequence shown here is derived from an EMBL/GenBank/DDBJ whole genome shotgun (WGS) entry which is preliminary data.</text>
</comment>
<keyword evidence="5" id="KW-0067">ATP-binding</keyword>
<feature type="compositionally biased region" description="Basic and acidic residues" evidence="6">
    <location>
        <begin position="137"/>
        <end position="146"/>
    </location>
</feature>
<protein>
    <recommendedName>
        <fullName evidence="9">Protein kinase domain-containing protein</fullName>
    </recommendedName>
</protein>
<evidence type="ECO:0000256" key="6">
    <source>
        <dbReference type="SAM" id="MobiDB-lite"/>
    </source>
</evidence>
<evidence type="ECO:0000256" key="2">
    <source>
        <dbReference type="ARBA" id="ARBA00022679"/>
    </source>
</evidence>
<feature type="region of interest" description="Disordered" evidence="6">
    <location>
        <begin position="171"/>
        <end position="253"/>
    </location>
</feature>
<proteinExistence type="predicted"/>
<evidence type="ECO:0000256" key="3">
    <source>
        <dbReference type="ARBA" id="ARBA00022741"/>
    </source>
</evidence>
<evidence type="ECO:0000313" key="8">
    <source>
        <dbReference type="Proteomes" id="UP000245119"/>
    </source>
</evidence>
<dbReference type="STRING" id="400727.A0A2T7P7U7"/>
<evidence type="ECO:0000256" key="4">
    <source>
        <dbReference type="ARBA" id="ARBA00022777"/>
    </source>
</evidence>
<evidence type="ECO:0008006" key="9">
    <source>
        <dbReference type="Google" id="ProtNLM"/>
    </source>
</evidence>
<evidence type="ECO:0000256" key="5">
    <source>
        <dbReference type="ARBA" id="ARBA00022840"/>
    </source>
</evidence>
<accession>A0A2T7P7U7</accession>
<dbReference type="SUPFAM" id="SSF56112">
    <property type="entry name" value="Protein kinase-like (PK-like)"/>
    <property type="match status" value="1"/>
</dbReference>
<dbReference type="AlphaFoldDB" id="A0A2T7P7U7"/>
<dbReference type="EMBL" id="PZQS01000005">
    <property type="protein sequence ID" value="PVD29488.1"/>
    <property type="molecule type" value="Genomic_DNA"/>
</dbReference>
<dbReference type="GO" id="GO:0005524">
    <property type="term" value="F:ATP binding"/>
    <property type="evidence" value="ECO:0007669"/>
    <property type="project" value="UniProtKB-KW"/>
</dbReference>
<evidence type="ECO:0000256" key="1">
    <source>
        <dbReference type="ARBA" id="ARBA00022527"/>
    </source>
</evidence>